<dbReference type="RefSeq" id="WP_264987596.1">
    <property type="nucleotide sequence ID" value="NZ_BRZA01000001.1"/>
</dbReference>
<dbReference type="Gene3D" id="1.10.3730.20">
    <property type="match status" value="1"/>
</dbReference>
<dbReference type="InterPro" id="IPR000390">
    <property type="entry name" value="Small_drug/metabolite_transptr"/>
</dbReference>
<dbReference type="PANTHER" id="PTHR30561:SF9">
    <property type="entry name" value="4-AMINO-4-DEOXY-L-ARABINOSE-PHOSPHOUNDECAPRENOL FLIPPASE SUBUNIT ARNF-RELATED"/>
    <property type="match status" value="1"/>
</dbReference>
<dbReference type="PANTHER" id="PTHR30561">
    <property type="entry name" value="SMR FAMILY PROTON-DEPENDENT DRUG EFFLUX TRANSPORTER SUGE"/>
    <property type="match status" value="1"/>
</dbReference>
<evidence type="ECO:0000256" key="2">
    <source>
        <dbReference type="ARBA" id="ARBA00022475"/>
    </source>
</evidence>
<feature type="transmembrane region" description="Helical" evidence="6">
    <location>
        <begin position="95"/>
        <end position="112"/>
    </location>
</feature>
<keyword evidence="8" id="KW-1185">Reference proteome</keyword>
<organism evidence="7 8">
    <name type="scientific">Lysinibacillus piscis</name>
    <dbReference type="NCBI Taxonomy" id="2518931"/>
    <lineage>
        <taxon>Bacteria</taxon>
        <taxon>Bacillati</taxon>
        <taxon>Bacillota</taxon>
        <taxon>Bacilli</taxon>
        <taxon>Bacillales</taxon>
        <taxon>Bacillaceae</taxon>
        <taxon>Lysinibacillus</taxon>
    </lineage>
</organism>
<evidence type="ECO:0000256" key="3">
    <source>
        <dbReference type="ARBA" id="ARBA00022692"/>
    </source>
</evidence>
<comment type="subcellular location">
    <subcellularLocation>
        <location evidence="1">Cell membrane</location>
        <topology evidence="1">Multi-pass membrane protein</topology>
    </subcellularLocation>
</comment>
<evidence type="ECO:0000256" key="4">
    <source>
        <dbReference type="ARBA" id="ARBA00022989"/>
    </source>
</evidence>
<reference evidence="7" key="1">
    <citation type="submission" date="2022-08" db="EMBL/GenBank/DDBJ databases">
        <title>Draft genome sequence of Lysinibacillus sp. strain KH24.</title>
        <authorList>
            <person name="Kanbe H."/>
            <person name="Itoh H."/>
        </authorList>
    </citation>
    <scope>NUCLEOTIDE SEQUENCE</scope>
    <source>
        <strain evidence="7">KH24</strain>
    </source>
</reference>
<keyword evidence="5 6" id="KW-0472">Membrane</keyword>
<proteinExistence type="predicted"/>
<dbReference type="EMBL" id="BRZA01000001">
    <property type="protein sequence ID" value="GLC87881.1"/>
    <property type="molecule type" value="Genomic_DNA"/>
</dbReference>
<gene>
    <name evidence="7" type="ORF">LYSBPC_10080</name>
</gene>
<evidence type="ECO:0000313" key="7">
    <source>
        <dbReference type="EMBL" id="GLC87881.1"/>
    </source>
</evidence>
<keyword evidence="4 6" id="KW-1133">Transmembrane helix</keyword>
<feature type="transmembrane region" description="Helical" evidence="6">
    <location>
        <begin position="69"/>
        <end position="89"/>
    </location>
</feature>
<dbReference type="InterPro" id="IPR037185">
    <property type="entry name" value="EmrE-like"/>
</dbReference>
<evidence type="ECO:0000256" key="1">
    <source>
        <dbReference type="ARBA" id="ARBA00004651"/>
    </source>
</evidence>
<comment type="caution">
    <text evidence="7">The sequence shown here is derived from an EMBL/GenBank/DDBJ whole genome shotgun (WGS) entry which is preliminary data.</text>
</comment>
<keyword evidence="3 6" id="KW-0812">Transmembrane</keyword>
<dbReference type="SUPFAM" id="SSF103481">
    <property type="entry name" value="Multidrug resistance efflux transporter EmrE"/>
    <property type="match status" value="1"/>
</dbReference>
<sequence length="113" mass="12432">MNIILFISNVLLLVAGQTLWKIGAEKIEITGVKSIINAILSPWIIGGGILYVIATVIWLYLLSKLPLSLIYPLQSVAYIIALLIAVIIFKEVIPITRWVGVGVILFGVYLITK</sequence>
<name>A0ABQ5NHQ4_9BACI</name>
<evidence type="ECO:0000256" key="6">
    <source>
        <dbReference type="SAM" id="Phobius"/>
    </source>
</evidence>
<protein>
    <submittedName>
        <fullName evidence="7">Membrane protein</fullName>
    </submittedName>
</protein>
<evidence type="ECO:0000313" key="8">
    <source>
        <dbReference type="Proteomes" id="UP001065593"/>
    </source>
</evidence>
<keyword evidence="2" id="KW-1003">Cell membrane</keyword>
<accession>A0ABQ5NHQ4</accession>
<feature type="transmembrane region" description="Helical" evidence="6">
    <location>
        <begin position="40"/>
        <end position="62"/>
    </location>
</feature>
<dbReference type="Proteomes" id="UP001065593">
    <property type="component" value="Unassembled WGS sequence"/>
</dbReference>
<evidence type="ECO:0000256" key="5">
    <source>
        <dbReference type="ARBA" id="ARBA00023136"/>
    </source>
</evidence>